<dbReference type="RefSeq" id="WP_183358169.1">
    <property type="nucleotide sequence ID" value="NZ_BAABKR010000001.1"/>
</dbReference>
<sequence length="259" mass="28083">MTAADAGVQGLIDPDELVRRLGLRRVVAFAAHPDDVDFGASATLAALTDRGVEATLCLLTAGDAGGFDAERSPQETARLREKEQQEAAAVVGFQRVIQLNEPDGFLRPTDELIGKIVEVMRAQRPDAVFSMHPERSWDRLQKSHPDHLACGEAVVRACYPAVENPFAYPELAAAGLEAFKIRHLLMMGAPRHLAQTKVDVAGYQDRKIAALNRHFSQHRDAEAMVKFVTDGLAQAHGAGGSAEEFHHVVVNSEATISGF</sequence>
<dbReference type="GO" id="GO:0016137">
    <property type="term" value="P:glycoside metabolic process"/>
    <property type="evidence" value="ECO:0007669"/>
    <property type="project" value="UniProtKB-ARBA"/>
</dbReference>
<dbReference type="Gene3D" id="3.40.50.10320">
    <property type="entry name" value="LmbE-like"/>
    <property type="match status" value="1"/>
</dbReference>
<evidence type="ECO:0000256" key="1">
    <source>
        <dbReference type="ARBA" id="ARBA00022833"/>
    </source>
</evidence>
<dbReference type="PANTHER" id="PTHR12993:SF11">
    <property type="entry name" value="N-ACETYLGLUCOSAMINYL-PHOSPHATIDYLINOSITOL DE-N-ACETYLASE"/>
    <property type="match status" value="1"/>
</dbReference>
<organism evidence="2 3">
    <name type="scientific">Garicola koreensis</name>
    <dbReference type="NCBI Taxonomy" id="1262554"/>
    <lineage>
        <taxon>Bacteria</taxon>
        <taxon>Bacillati</taxon>
        <taxon>Actinomycetota</taxon>
        <taxon>Actinomycetes</taxon>
        <taxon>Micrococcales</taxon>
        <taxon>Micrococcaceae</taxon>
        <taxon>Garicola</taxon>
    </lineage>
</organism>
<gene>
    <name evidence="2" type="ORF">FHX47_001367</name>
</gene>
<evidence type="ECO:0000313" key="3">
    <source>
        <dbReference type="Proteomes" id="UP000547528"/>
    </source>
</evidence>
<reference evidence="2 3" key="1">
    <citation type="submission" date="2020-08" db="EMBL/GenBank/DDBJ databases">
        <title>Sequencing the genomes of 1000 actinobacteria strains.</title>
        <authorList>
            <person name="Klenk H.-P."/>
        </authorList>
    </citation>
    <scope>NUCLEOTIDE SEQUENCE [LARGE SCALE GENOMIC DNA]</scope>
    <source>
        <strain evidence="2 3">DSM 28238</strain>
    </source>
</reference>
<dbReference type="InterPro" id="IPR024078">
    <property type="entry name" value="LmbE-like_dom_sf"/>
</dbReference>
<dbReference type="GO" id="GO:0016811">
    <property type="term" value="F:hydrolase activity, acting on carbon-nitrogen (but not peptide) bonds, in linear amides"/>
    <property type="evidence" value="ECO:0007669"/>
    <property type="project" value="TreeGrafter"/>
</dbReference>
<name>A0A7W5XZS5_9MICC</name>
<keyword evidence="1" id="KW-0862">Zinc</keyword>
<comment type="caution">
    <text evidence="2">The sequence shown here is derived from an EMBL/GenBank/DDBJ whole genome shotgun (WGS) entry which is preliminary data.</text>
</comment>
<dbReference type="AlphaFoldDB" id="A0A7W5XZS5"/>
<accession>A0A7W5XZS5</accession>
<keyword evidence="3" id="KW-1185">Reference proteome</keyword>
<dbReference type="Pfam" id="PF02585">
    <property type="entry name" value="PIG-L"/>
    <property type="match status" value="1"/>
</dbReference>
<dbReference type="EMBL" id="JACIBT010000003">
    <property type="protein sequence ID" value="MBB3667746.1"/>
    <property type="molecule type" value="Genomic_DNA"/>
</dbReference>
<proteinExistence type="predicted"/>
<dbReference type="SUPFAM" id="SSF102588">
    <property type="entry name" value="LmbE-like"/>
    <property type="match status" value="1"/>
</dbReference>
<dbReference type="Proteomes" id="UP000547528">
    <property type="component" value="Unassembled WGS sequence"/>
</dbReference>
<dbReference type="PANTHER" id="PTHR12993">
    <property type="entry name" value="N-ACETYLGLUCOSAMINYL-PHOSPHATIDYLINOSITOL DE-N-ACETYLASE-RELATED"/>
    <property type="match status" value="1"/>
</dbReference>
<protein>
    <submittedName>
        <fullName evidence="2">LmbE family N-acetylglucosaminyl deacetylase</fullName>
    </submittedName>
</protein>
<dbReference type="InterPro" id="IPR003737">
    <property type="entry name" value="GlcNAc_PI_deacetylase-related"/>
</dbReference>
<evidence type="ECO:0000313" key="2">
    <source>
        <dbReference type="EMBL" id="MBB3667746.1"/>
    </source>
</evidence>